<evidence type="ECO:0000259" key="6">
    <source>
        <dbReference type="Pfam" id="PF05182"/>
    </source>
</evidence>
<evidence type="ECO:0000313" key="7">
    <source>
        <dbReference type="EMBL" id="CAD8822608.1"/>
    </source>
</evidence>
<dbReference type="GO" id="GO:0005634">
    <property type="term" value="C:nucleus"/>
    <property type="evidence" value="ECO:0007669"/>
    <property type="project" value="UniProtKB-SubCell"/>
</dbReference>
<dbReference type="EMBL" id="HBFP01009755">
    <property type="protein sequence ID" value="CAD8822610.1"/>
    <property type="molecule type" value="Transcribed_RNA"/>
</dbReference>
<sequence>MSEVKGSEHEVVEDLDESNLLYETETHPKVDESDAKENANVDEESEEEESDEGEEEDYDDDDDDVAVVLNASGNIDTIGGGVGVKFGATNRWQRPGVVSGSGNVMGSGVGSGTGSGGLLSMLPVPTLNQSGIHGVTQQKSVYEFKMLEISKLAEKPWRERGADITEYFNYGFTEETWKLYCERQLQMRLESTMLAKIKTVADPSTANQVTDSGVTGVQGGGVTQQQQH</sequence>
<reference evidence="7" key="1">
    <citation type="submission" date="2021-01" db="EMBL/GenBank/DDBJ databases">
        <authorList>
            <person name="Corre E."/>
            <person name="Pelletier E."/>
            <person name="Niang G."/>
            <person name="Scheremetjew M."/>
            <person name="Finn R."/>
            <person name="Kale V."/>
            <person name="Holt S."/>
            <person name="Cochrane G."/>
            <person name="Meng A."/>
            <person name="Brown T."/>
            <person name="Cohen L."/>
        </authorList>
    </citation>
    <scope>NUCLEOTIDE SEQUENCE</scope>
    <source>
        <strain evidence="7">CCMP3278</strain>
    </source>
</reference>
<organism evidence="7">
    <name type="scientific">Timspurckia oligopyrenoides</name>
    <dbReference type="NCBI Taxonomy" id="708627"/>
    <lineage>
        <taxon>Eukaryota</taxon>
        <taxon>Rhodophyta</taxon>
        <taxon>Bangiophyceae</taxon>
        <taxon>Porphyridiales</taxon>
        <taxon>Porphyridiaceae</taxon>
        <taxon>Timspurckia</taxon>
    </lineage>
</organism>
<feature type="region of interest" description="Disordered" evidence="5">
    <location>
        <begin position="205"/>
        <end position="228"/>
    </location>
</feature>
<evidence type="ECO:0000256" key="3">
    <source>
        <dbReference type="ARBA" id="ARBA00022664"/>
    </source>
</evidence>
<dbReference type="AlphaFoldDB" id="A0A6T6N6Z9"/>
<feature type="compositionally biased region" description="Basic and acidic residues" evidence="5">
    <location>
        <begin position="24"/>
        <end position="39"/>
    </location>
</feature>
<evidence type="ECO:0000313" key="8">
    <source>
        <dbReference type="EMBL" id="CAD8822610.1"/>
    </source>
</evidence>
<evidence type="ECO:0000256" key="2">
    <source>
        <dbReference type="ARBA" id="ARBA00007459"/>
    </source>
</evidence>
<dbReference type="EMBL" id="HBFP01009753">
    <property type="protein sequence ID" value="CAD8822608.1"/>
    <property type="molecule type" value="Transcribed_RNA"/>
</dbReference>
<evidence type="ECO:0000256" key="4">
    <source>
        <dbReference type="ARBA" id="ARBA00023242"/>
    </source>
</evidence>
<comment type="subcellular location">
    <subcellularLocation>
        <location evidence="1">Nucleus</location>
    </subcellularLocation>
</comment>
<protein>
    <recommendedName>
        <fullName evidence="6">Pre-mRNA polyadenylation factor Fip1 domain-containing protein</fullName>
    </recommendedName>
</protein>
<name>A0A6T6N6Z9_9RHOD</name>
<gene>
    <name evidence="7" type="ORF">TOLI1172_LOCUS7004</name>
    <name evidence="8" type="ORF">TOLI1172_LOCUS7006</name>
</gene>
<feature type="compositionally biased region" description="Acidic residues" evidence="5">
    <location>
        <begin position="40"/>
        <end position="61"/>
    </location>
</feature>
<dbReference type="Pfam" id="PF05182">
    <property type="entry name" value="Fip1"/>
    <property type="match status" value="1"/>
</dbReference>
<keyword evidence="3" id="KW-0507">mRNA processing</keyword>
<evidence type="ECO:0000256" key="1">
    <source>
        <dbReference type="ARBA" id="ARBA00004123"/>
    </source>
</evidence>
<evidence type="ECO:0000256" key="5">
    <source>
        <dbReference type="SAM" id="MobiDB-lite"/>
    </source>
</evidence>
<dbReference type="InterPro" id="IPR044976">
    <property type="entry name" value="FIPS5/FIPS3-like"/>
</dbReference>
<dbReference type="GO" id="GO:0006397">
    <property type="term" value="P:mRNA processing"/>
    <property type="evidence" value="ECO:0007669"/>
    <property type="project" value="UniProtKB-KW"/>
</dbReference>
<feature type="region of interest" description="Disordered" evidence="5">
    <location>
        <begin position="1"/>
        <end position="61"/>
    </location>
</feature>
<dbReference type="InterPro" id="IPR007854">
    <property type="entry name" value="Fip1_dom"/>
</dbReference>
<proteinExistence type="inferred from homology"/>
<accession>A0A6T6N6Z9</accession>
<feature type="compositionally biased region" description="Basic and acidic residues" evidence="5">
    <location>
        <begin position="1"/>
        <end position="12"/>
    </location>
</feature>
<keyword evidence="4" id="KW-0539">Nucleus</keyword>
<comment type="similarity">
    <text evidence="2">Belongs to the FIP1 family.</text>
</comment>
<dbReference type="PANTHER" id="PTHR36884:SF4">
    <property type="entry name" value="FIP1[III]-LIKE PROTEIN"/>
    <property type="match status" value="1"/>
</dbReference>
<dbReference type="PANTHER" id="PTHR36884">
    <property type="entry name" value="FIP1[III]-LIKE PROTEIN"/>
    <property type="match status" value="1"/>
</dbReference>
<feature type="domain" description="Pre-mRNA polyadenylation factor Fip1" evidence="6">
    <location>
        <begin position="148"/>
        <end position="188"/>
    </location>
</feature>